<feature type="domain" description="Cell envelope-related transcriptional attenuator" evidence="4">
    <location>
        <begin position="114"/>
        <end position="272"/>
    </location>
</feature>
<dbReference type="PANTHER" id="PTHR33392">
    <property type="entry name" value="POLYISOPRENYL-TEICHOIC ACID--PEPTIDOGLYCAN TEICHOIC ACID TRANSFERASE TAGU"/>
    <property type="match status" value="1"/>
</dbReference>
<comment type="similarity">
    <text evidence="1">Belongs to the LytR/CpsA/Psr (LCP) family.</text>
</comment>
<name>A0A7C9TTE2_9MICO</name>
<keyword evidence="3" id="KW-0812">Transmembrane</keyword>
<dbReference type="NCBIfam" id="TIGR00350">
    <property type="entry name" value="lytR_cpsA_psr"/>
    <property type="match status" value="1"/>
</dbReference>
<evidence type="ECO:0000256" key="1">
    <source>
        <dbReference type="ARBA" id="ARBA00006068"/>
    </source>
</evidence>
<feature type="region of interest" description="Disordered" evidence="2">
    <location>
        <begin position="367"/>
        <end position="407"/>
    </location>
</feature>
<reference evidence="5 6" key="1">
    <citation type="journal article" date="2014" name="Int. J. Syst. Evol. Microbiol.">
        <title>Description of Galbitalea soli gen. nov., sp. nov., and Frondihabitans sucicola sp. nov.</title>
        <authorList>
            <person name="Kim S.J."/>
            <person name="Lim J.M."/>
            <person name="Ahn J.H."/>
            <person name="Weon H.Y."/>
            <person name="Hamada M."/>
            <person name="Suzuki K."/>
            <person name="Ahn T.Y."/>
            <person name="Kwon S.W."/>
        </authorList>
    </citation>
    <scope>NUCLEOTIDE SEQUENCE [LARGE SCALE GENOMIC DNA]</scope>
    <source>
        <strain evidence="5 6">NBRC 108727</strain>
    </source>
</reference>
<evidence type="ECO:0000256" key="2">
    <source>
        <dbReference type="SAM" id="MobiDB-lite"/>
    </source>
</evidence>
<sequence>MSEMPDTSSRRHGVPGFARHGRLPKRGPWGGVLRILGGAVAVIVASALCVSAVTVSQLAGAVAKNSVAINKNEPVAVPPTVGAYPGGFNVLIVGSDTRAGQGGIGGSDGGGDLNDVTMLLHVSGDHTNATVVSFPRDMVVPIASCAAGGGVYAPINTALSYGGSGADNPGKGLPCVVNTVEQLTGLKIQFAGLITFRGVIEMSNAVGGVPVCVVGDINDTEVGLHLKAGTHTIMGYTALKFLRSRHGVGDGSDLGRISSQQVFLSSLVRKLKSNDTLGNPATMFKIAQAATRNMDLSTSMATPDAMLAIAQSLRNVDLNRMIFAQYPGTTGGTGIYAGKVQPLTYAAEKLMSLIRADKPFTLAAQGNSVASTKDTSNHSTTPTATPTPTASGTATPTPTSTSTASPSKVAVVDGVLGQSASEYTCSVAYHF</sequence>
<evidence type="ECO:0000313" key="5">
    <source>
        <dbReference type="EMBL" id="NEM92541.1"/>
    </source>
</evidence>
<gene>
    <name evidence="5" type="ORF">G3T37_14405</name>
</gene>
<dbReference type="Proteomes" id="UP000479756">
    <property type="component" value="Unassembled WGS sequence"/>
</dbReference>
<organism evidence="5 6">
    <name type="scientific">Galbitalea soli</name>
    <dbReference type="NCBI Taxonomy" id="1268042"/>
    <lineage>
        <taxon>Bacteria</taxon>
        <taxon>Bacillati</taxon>
        <taxon>Actinomycetota</taxon>
        <taxon>Actinomycetes</taxon>
        <taxon>Micrococcales</taxon>
        <taxon>Microbacteriaceae</taxon>
        <taxon>Galbitalea</taxon>
    </lineage>
</organism>
<keyword evidence="3" id="KW-0472">Membrane</keyword>
<keyword evidence="3" id="KW-1133">Transmembrane helix</keyword>
<dbReference type="AlphaFoldDB" id="A0A7C9TTE2"/>
<dbReference type="RefSeq" id="WP_163474591.1">
    <property type="nucleotide sequence ID" value="NZ_JAAGWZ010000005.1"/>
</dbReference>
<dbReference type="Gene3D" id="3.40.630.190">
    <property type="entry name" value="LCP protein"/>
    <property type="match status" value="1"/>
</dbReference>
<protein>
    <submittedName>
        <fullName evidence="5">LytR family transcriptional regulator</fullName>
    </submittedName>
</protein>
<evidence type="ECO:0000259" key="4">
    <source>
        <dbReference type="Pfam" id="PF03816"/>
    </source>
</evidence>
<keyword evidence="6" id="KW-1185">Reference proteome</keyword>
<feature type="compositionally biased region" description="Low complexity" evidence="2">
    <location>
        <begin position="379"/>
        <end position="407"/>
    </location>
</feature>
<evidence type="ECO:0000313" key="6">
    <source>
        <dbReference type="Proteomes" id="UP000479756"/>
    </source>
</evidence>
<dbReference type="InterPro" id="IPR050922">
    <property type="entry name" value="LytR/CpsA/Psr_CW_biosynth"/>
</dbReference>
<accession>A0A7C9TTE2</accession>
<proteinExistence type="inferred from homology"/>
<dbReference type="InterPro" id="IPR004474">
    <property type="entry name" value="LytR_CpsA_psr"/>
</dbReference>
<feature type="transmembrane region" description="Helical" evidence="3">
    <location>
        <begin position="32"/>
        <end position="55"/>
    </location>
</feature>
<evidence type="ECO:0000256" key="3">
    <source>
        <dbReference type="SAM" id="Phobius"/>
    </source>
</evidence>
<dbReference type="EMBL" id="JAAGWZ010000005">
    <property type="protein sequence ID" value="NEM92541.1"/>
    <property type="molecule type" value="Genomic_DNA"/>
</dbReference>
<dbReference type="PANTHER" id="PTHR33392:SF6">
    <property type="entry name" value="POLYISOPRENYL-TEICHOIC ACID--PEPTIDOGLYCAN TEICHOIC ACID TRANSFERASE TAGU"/>
    <property type="match status" value="1"/>
</dbReference>
<comment type="caution">
    <text evidence="5">The sequence shown here is derived from an EMBL/GenBank/DDBJ whole genome shotgun (WGS) entry which is preliminary data.</text>
</comment>
<feature type="region of interest" description="Disordered" evidence="2">
    <location>
        <begin position="1"/>
        <end position="21"/>
    </location>
</feature>
<dbReference type="Pfam" id="PF03816">
    <property type="entry name" value="LytR_cpsA_psr"/>
    <property type="match status" value="1"/>
</dbReference>
<feature type="compositionally biased region" description="Polar residues" evidence="2">
    <location>
        <begin position="367"/>
        <end position="378"/>
    </location>
</feature>